<dbReference type="AlphaFoldDB" id="A0AAF0XAN9"/>
<evidence type="ECO:0000259" key="4">
    <source>
        <dbReference type="PROSITE" id="PS51634"/>
    </source>
</evidence>
<dbReference type="Pfam" id="PF03638">
    <property type="entry name" value="TCR"/>
    <property type="match status" value="2"/>
</dbReference>
<proteinExistence type="inferred from homology"/>
<evidence type="ECO:0000313" key="6">
    <source>
        <dbReference type="Proteomes" id="UP000077755"/>
    </source>
</evidence>
<evidence type="ECO:0000256" key="2">
    <source>
        <dbReference type="ARBA" id="ARBA00007267"/>
    </source>
</evidence>
<dbReference type="Proteomes" id="UP000077755">
    <property type="component" value="Chromosome 6"/>
</dbReference>
<gene>
    <name evidence="5" type="ORF">DCAR_0622956</name>
</gene>
<keyword evidence="3" id="KW-0539">Nucleus</keyword>
<dbReference type="PANTHER" id="PTHR12446:SF34">
    <property type="entry name" value="PROTEIN LIN-54 HOMOLOG"/>
    <property type="match status" value="1"/>
</dbReference>
<name>A0AAF0XAN9_DAUCS</name>
<reference evidence="5" key="2">
    <citation type="submission" date="2022-03" db="EMBL/GenBank/DDBJ databases">
        <title>Draft title - Genomic analysis of global carrot germplasm unveils the trajectory of domestication and the origin of high carotenoid orange carrot.</title>
        <authorList>
            <person name="Iorizzo M."/>
            <person name="Ellison S."/>
            <person name="Senalik D."/>
            <person name="Macko-Podgorni A."/>
            <person name="Grzebelus D."/>
            <person name="Bostan H."/>
            <person name="Rolling W."/>
            <person name="Curaba J."/>
            <person name="Simon P."/>
        </authorList>
    </citation>
    <scope>NUCLEOTIDE SEQUENCE</scope>
    <source>
        <tissue evidence="5">Leaf</tissue>
    </source>
</reference>
<dbReference type="GO" id="GO:0006355">
    <property type="term" value="P:regulation of DNA-templated transcription"/>
    <property type="evidence" value="ECO:0007669"/>
    <property type="project" value="TreeGrafter"/>
</dbReference>
<comment type="similarity">
    <text evidence="2">Belongs to the lin-54 family.</text>
</comment>
<organism evidence="5 6">
    <name type="scientific">Daucus carota subsp. sativus</name>
    <name type="common">Carrot</name>
    <dbReference type="NCBI Taxonomy" id="79200"/>
    <lineage>
        <taxon>Eukaryota</taxon>
        <taxon>Viridiplantae</taxon>
        <taxon>Streptophyta</taxon>
        <taxon>Embryophyta</taxon>
        <taxon>Tracheophyta</taxon>
        <taxon>Spermatophyta</taxon>
        <taxon>Magnoliopsida</taxon>
        <taxon>eudicotyledons</taxon>
        <taxon>Gunneridae</taxon>
        <taxon>Pentapetalae</taxon>
        <taxon>asterids</taxon>
        <taxon>campanulids</taxon>
        <taxon>Apiales</taxon>
        <taxon>Apiaceae</taxon>
        <taxon>Apioideae</taxon>
        <taxon>Scandiceae</taxon>
        <taxon>Daucinae</taxon>
        <taxon>Daucus</taxon>
        <taxon>Daucus sect. Daucus</taxon>
    </lineage>
</organism>
<accession>A0AAF0XAN9</accession>
<reference evidence="5" key="1">
    <citation type="journal article" date="2016" name="Nat. Genet.">
        <title>A high-quality carrot genome assembly provides new insights into carotenoid accumulation and asterid genome evolution.</title>
        <authorList>
            <person name="Iorizzo M."/>
            <person name="Ellison S."/>
            <person name="Senalik D."/>
            <person name="Zeng P."/>
            <person name="Satapoomin P."/>
            <person name="Huang J."/>
            <person name="Bowman M."/>
            <person name="Iovene M."/>
            <person name="Sanseverino W."/>
            <person name="Cavagnaro P."/>
            <person name="Yildiz M."/>
            <person name="Macko-Podgorni A."/>
            <person name="Moranska E."/>
            <person name="Grzebelus E."/>
            <person name="Grzebelus D."/>
            <person name="Ashrafi H."/>
            <person name="Zheng Z."/>
            <person name="Cheng S."/>
            <person name="Spooner D."/>
            <person name="Van Deynze A."/>
            <person name="Simon P."/>
        </authorList>
    </citation>
    <scope>NUCLEOTIDE SEQUENCE</scope>
    <source>
        <tissue evidence="5">Leaf</tissue>
    </source>
</reference>
<dbReference type="GO" id="GO:0005634">
    <property type="term" value="C:nucleus"/>
    <property type="evidence" value="ECO:0007669"/>
    <property type="project" value="UniProtKB-SubCell"/>
</dbReference>
<comment type="subcellular location">
    <subcellularLocation>
        <location evidence="1">Nucleus</location>
    </subcellularLocation>
</comment>
<dbReference type="InterPro" id="IPR033467">
    <property type="entry name" value="Tesmin/TSO1-like_CXC"/>
</dbReference>
<dbReference type="PROSITE" id="PS51634">
    <property type="entry name" value="CRC"/>
    <property type="match status" value="1"/>
</dbReference>
<keyword evidence="6" id="KW-1185">Reference proteome</keyword>
<dbReference type="EMBL" id="CP093348">
    <property type="protein sequence ID" value="WOH03557.1"/>
    <property type="molecule type" value="Genomic_DNA"/>
</dbReference>
<dbReference type="InterPro" id="IPR005172">
    <property type="entry name" value="CRC"/>
</dbReference>
<feature type="domain" description="CRC" evidence="4">
    <location>
        <begin position="51"/>
        <end position="168"/>
    </location>
</feature>
<protein>
    <recommendedName>
        <fullName evidence="4">CRC domain-containing protein</fullName>
    </recommendedName>
</protein>
<evidence type="ECO:0000256" key="1">
    <source>
        <dbReference type="ARBA" id="ARBA00004123"/>
    </source>
</evidence>
<dbReference type="InterPro" id="IPR028307">
    <property type="entry name" value="Lin-54_fam"/>
</dbReference>
<dbReference type="PANTHER" id="PTHR12446">
    <property type="entry name" value="TESMIN/TSO1-RELATED"/>
    <property type="match status" value="1"/>
</dbReference>
<dbReference type="SMART" id="SM01114">
    <property type="entry name" value="CXC"/>
    <property type="match status" value="2"/>
</dbReference>
<sequence>MRKRSESVADESEFPFSISVPPSLAVKHILCCDNISIASSNRSTVHTSPDEWRGCRCKHSKCLKLYCECFASGTYCDDCGCNNCRNNFENESARQDAISLTLERKPNAFRRMAGQHLILNAEDPAKTVLVEGCNCKRSRCLKRYCNCFRTNSLCSEKCRCMDCNNFEGCEERLASNNGKDASIFTKVVQANIVIHGEVEHSSYSSFQNCINRNDQNLQSLNKEDPSTFEAVQIQQPPAPATMDSSKVAYRSLLAGLIQPGDIRELSAHLVVVSDATKFFKAKYYSTNMRTVGESQMGIVDSLANQDVEISYGLLDLNPKTKYNFHGKLVDSGSTDTDQQNGKPVSHGTVELMCDEQASLFNHNTTPDMILDYGCNADVHAQQERLVLRHFCDCLMKLICRGKAKERQVMMSLRFDTDDQHEPVVLDHEEEL</sequence>
<evidence type="ECO:0000256" key="3">
    <source>
        <dbReference type="ARBA" id="ARBA00023242"/>
    </source>
</evidence>
<evidence type="ECO:0000313" key="5">
    <source>
        <dbReference type="EMBL" id="WOH03557.1"/>
    </source>
</evidence>